<accession>A0A382CKT5</accession>
<evidence type="ECO:0008006" key="11">
    <source>
        <dbReference type="Google" id="ProtNLM"/>
    </source>
</evidence>
<dbReference type="InterPro" id="IPR003400">
    <property type="entry name" value="ExbD"/>
</dbReference>
<evidence type="ECO:0000256" key="5">
    <source>
        <dbReference type="ARBA" id="ARBA00022692"/>
    </source>
</evidence>
<dbReference type="EMBL" id="UINC01034893">
    <property type="protein sequence ID" value="SVB26434.1"/>
    <property type="molecule type" value="Genomic_DNA"/>
</dbReference>
<keyword evidence="3" id="KW-1003">Cell membrane</keyword>
<keyword evidence="8 9" id="KW-0472">Membrane</keyword>
<gene>
    <name evidence="10" type="ORF">METZ01_LOCUS179288</name>
</gene>
<dbReference type="AlphaFoldDB" id="A0A382CKT5"/>
<name>A0A382CKT5_9ZZZZ</name>
<keyword evidence="2" id="KW-0813">Transport</keyword>
<keyword evidence="7 9" id="KW-1133">Transmembrane helix</keyword>
<dbReference type="Gene3D" id="3.30.420.270">
    <property type="match status" value="1"/>
</dbReference>
<evidence type="ECO:0000256" key="1">
    <source>
        <dbReference type="ARBA" id="ARBA00004377"/>
    </source>
</evidence>
<dbReference type="PANTHER" id="PTHR30558:SF12">
    <property type="entry name" value="BIOPOLYMER TRANSPORT PROTEIN EXBD"/>
    <property type="match status" value="1"/>
</dbReference>
<evidence type="ECO:0000256" key="6">
    <source>
        <dbReference type="ARBA" id="ARBA00022927"/>
    </source>
</evidence>
<evidence type="ECO:0000256" key="4">
    <source>
        <dbReference type="ARBA" id="ARBA00022519"/>
    </source>
</evidence>
<organism evidence="10">
    <name type="scientific">marine metagenome</name>
    <dbReference type="NCBI Taxonomy" id="408172"/>
    <lineage>
        <taxon>unclassified sequences</taxon>
        <taxon>metagenomes</taxon>
        <taxon>ecological metagenomes</taxon>
    </lineage>
</organism>
<keyword evidence="4" id="KW-0997">Cell inner membrane</keyword>
<evidence type="ECO:0000256" key="9">
    <source>
        <dbReference type="SAM" id="Phobius"/>
    </source>
</evidence>
<evidence type="ECO:0000256" key="2">
    <source>
        <dbReference type="ARBA" id="ARBA00022448"/>
    </source>
</evidence>
<sequence length="123" mass="13868">MMAEINVTPFVDVMLVLLVIFMITAPLMQHSLEVQLPKESTEPVQVKEIPSVTLKGNKKVFWNEDEMVNLLILSRKVEEYLSNNQNGGVYLKADKTLDYGFVMQVIATVRRAGVENIGMVTEP</sequence>
<dbReference type="PANTHER" id="PTHR30558">
    <property type="entry name" value="EXBD MEMBRANE COMPONENT OF PMF-DRIVEN MACROMOLECULE IMPORT SYSTEM"/>
    <property type="match status" value="1"/>
</dbReference>
<evidence type="ECO:0000313" key="10">
    <source>
        <dbReference type="EMBL" id="SVB26434.1"/>
    </source>
</evidence>
<reference evidence="10" key="1">
    <citation type="submission" date="2018-05" db="EMBL/GenBank/DDBJ databases">
        <authorList>
            <person name="Lanie J.A."/>
            <person name="Ng W.-L."/>
            <person name="Kazmierczak K.M."/>
            <person name="Andrzejewski T.M."/>
            <person name="Davidsen T.M."/>
            <person name="Wayne K.J."/>
            <person name="Tettelin H."/>
            <person name="Glass J.I."/>
            <person name="Rusch D."/>
            <person name="Podicherti R."/>
            <person name="Tsui H.-C.T."/>
            <person name="Winkler M.E."/>
        </authorList>
    </citation>
    <scope>NUCLEOTIDE SEQUENCE</scope>
</reference>
<dbReference type="GO" id="GO:0022857">
    <property type="term" value="F:transmembrane transporter activity"/>
    <property type="evidence" value="ECO:0007669"/>
    <property type="project" value="InterPro"/>
</dbReference>
<keyword evidence="6" id="KW-0653">Protein transport</keyword>
<evidence type="ECO:0000256" key="7">
    <source>
        <dbReference type="ARBA" id="ARBA00022989"/>
    </source>
</evidence>
<dbReference type="GO" id="GO:0015031">
    <property type="term" value="P:protein transport"/>
    <property type="evidence" value="ECO:0007669"/>
    <property type="project" value="UniProtKB-KW"/>
</dbReference>
<proteinExistence type="predicted"/>
<dbReference type="GO" id="GO:0005886">
    <property type="term" value="C:plasma membrane"/>
    <property type="evidence" value="ECO:0007669"/>
    <property type="project" value="UniProtKB-SubCell"/>
</dbReference>
<feature type="transmembrane region" description="Helical" evidence="9">
    <location>
        <begin position="6"/>
        <end position="28"/>
    </location>
</feature>
<comment type="subcellular location">
    <subcellularLocation>
        <location evidence="1">Cell inner membrane</location>
        <topology evidence="1">Single-pass membrane protein</topology>
    </subcellularLocation>
</comment>
<keyword evidence="5 9" id="KW-0812">Transmembrane</keyword>
<protein>
    <recommendedName>
        <fullName evidence="11">Protein TolR</fullName>
    </recommendedName>
</protein>
<evidence type="ECO:0000256" key="3">
    <source>
        <dbReference type="ARBA" id="ARBA00022475"/>
    </source>
</evidence>
<dbReference type="Pfam" id="PF02472">
    <property type="entry name" value="ExbD"/>
    <property type="match status" value="1"/>
</dbReference>
<evidence type="ECO:0000256" key="8">
    <source>
        <dbReference type="ARBA" id="ARBA00023136"/>
    </source>
</evidence>